<dbReference type="PATRIC" id="fig|1265819.5.peg.373"/>
<evidence type="ECO:0000256" key="7">
    <source>
        <dbReference type="ARBA" id="ARBA00022963"/>
    </source>
</evidence>
<dbReference type="RefSeq" id="WP_051998376.1">
    <property type="nucleotide sequence ID" value="NZ_AODD01000002.1"/>
</dbReference>
<keyword evidence="5 9" id="KW-0732">Signal</keyword>
<dbReference type="STRING" id="1265819.PGRAN_01860"/>
<dbReference type="GO" id="GO:0016042">
    <property type="term" value="P:lipid catabolic process"/>
    <property type="evidence" value="ECO:0007669"/>
    <property type="project" value="UniProtKB-KW"/>
</dbReference>
<dbReference type="EMBL" id="AODD01000002">
    <property type="protein sequence ID" value="EUJ24613.1"/>
    <property type="molecule type" value="Genomic_DNA"/>
</dbReference>
<proteinExistence type="predicted"/>
<dbReference type="SUPFAM" id="SSF53474">
    <property type="entry name" value="alpha/beta-Hydrolases"/>
    <property type="match status" value="1"/>
</dbReference>
<name>W7BWA3_9LIST</name>
<dbReference type="GO" id="GO:0004806">
    <property type="term" value="F:triacylglycerol lipase activity"/>
    <property type="evidence" value="ECO:0007669"/>
    <property type="project" value="UniProtKB-EC"/>
</dbReference>
<evidence type="ECO:0000256" key="5">
    <source>
        <dbReference type="ARBA" id="ARBA00022729"/>
    </source>
</evidence>
<dbReference type="PANTHER" id="PTHR34043:SF3">
    <property type="entry name" value="ALPHA_BETA-HYDROLASES SUPERFAMILY PROTEIN"/>
    <property type="match status" value="1"/>
</dbReference>
<evidence type="ECO:0000313" key="12">
    <source>
        <dbReference type="Proteomes" id="UP000019253"/>
    </source>
</evidence>
<keyword evidence="8" id="KW-0443">Lipid metabolism</keyword>
<reference evidence="11 12" key="1">
    <citation type="journal article" date="2014" name="Int. J. Syst. Evol. Microbiol.">
        <title>Listeria floridensis sp. nov., Listeria aquatica sp. nov., Listeria cornellensis sp. nov., Listeria riparia sp. nov. and Listeria grandensis sp. nov., from agricultural and natural environments.</title>
        <authorList>
            <person name="den Bakker H.C."/>
            <person name="Warchocki S."/>
            <person name="Wright E.M."/>
            <person name="Allred A.F."/>
            <person name="Ahlstrom C."/>
            <person name="Manuel C.S."/>
            <person name="Stasiewicz M.J."/>
            <person name="Burrell A."/>
            <person name="Roof S."/>
            <person name="Strawn L."/>
            <person name="Fortes E.D."/>
            <person name="Nightingale K.K."/>
            <person name="Kephart D."/>
            <person name="Wiedmann M."/>
        </authorList>
    </citation>
    <scope>NUCLEOTIDE SEQUENCE [LARGE SCALE GENOMIC DNA]</scope>
    <source>
        <strain evidence="12">FSL F6-971</strain>
    </source>
</reference>
<evidence type="ECO:0000256" key="3">
    <source>
        <dbReference type="ARBA" id="ARBA00013279"/>
    </source>
</evidence>
<accession>W7BWA3</accession>
<evidence type="ECO:0000313" key="11">
    <source>
        <dbReference type="EMBL" id="EUJ24613.1"/>
    </source>
</evidence>
<dbReference type="InterPro" id="IPR029058">
    <property type="entry name" value="AB_hydrolase_fold"/>
</dbReference>
<evidence type="ECO:0000256" key="9">
    <source>
        <dbReference type="SAM" id="SignalP"/>
    </source>
</evidence>
<feature type="chain" id="PRO_5004891937" description="triacylglycerol lipase" evidence="9">
    <location>
        <begin position="31"/>
        <end position="414"/>
    </location>
</feature>
<keyword evidence="12" id="KW-1185">Reference proteome</keyword>
<organism evidence="11 12">
    <name type="scientific">Listeria grandensis FSL F6-0971</name>
    <dbReference type="NCBI Taxonomy" id="1265819"/>
    <lineage>
        <taxon>Bacteria</taxon>
        <taxon>Bacillati</taxon>
        <taxon>Bacillota</taxon>
        <taxon>Bacilli</taxon>
        <taxon>Bacillales</taxon>
        <taxon>Listeriaceae</taxon>
        <taxon>Listeria</taxon>
    </lineage>
</organism>
<comment type="catalytic activity">
    <reaction evidence="1">
        <text>a triacylglycerol + H2O = a diacylglycerol + a fatty acid + H(+)</text>
        <dbReference type="Rhea" id="RHEA:12044"/>
        <dbReference type="ChEBI" id="CHEBI:15377"/>
        <dbReference type="ChEBI" id="CHEBI:15378"/>
        <dbReference type="ChEBI" id="CHEBI:17855"/>
        <dbReference type="ChEBI" id="CHEBI:18035"/>
        <dbReference type="ChEBI" id="CHEBI:28868"/>
        <dbReference type="EC" id="3.1.1.3"/>
    </reaction>
</comment>
<dbReference type="OrthoDB" id="2004167at2"/>
<evidence type="ECO:0000256" key="6">
    <source>
        <dbReference type="ARBA" id="ARBA00022801"/>
    </source>
</evidence>
<keyword evidence="6" id="KW-0378">Hydrolase</keyword>
<keyword evidence="7" id="KW-0442">Lipid degradation</keyword>
<evidence type="ECO:0000256" key="1">
    <source>
        <dbReference type="ARBA" id="ARBA00001024"/>
    </source>
</evidence>
<feature type="domain" description="Lipase-like C-terminal" evidence="10">
    <location>
        <begin position="35"/>
        <end position="389"/>
    </location>
</feature>
<dbReference type="GO" id="GO:0005576">
    <property type="term" value="C:extracellular region"/>
    <property type="evidence" value="ECO:0007669"/>
    <property type="project" value="UniProtKB-SubCell"/>
</dbReference>
<evidence type="ECO:0000256" key="4">
    <source>
        <dbReference type="ARBA" id="ARBA00022525"/>
    </source>
</evidence>
<sequence>MSKSKWIIFFASVLFFVAVSSQGMSQTVKAATSKNDYPIVLVHGLAGWDRNEVFGFKYWGGLNDIQEVLKKNGHNTYTATVGPYASDWDRSAELYAYIMGGTVDYGAAHAIKEKHARYGRTYPGIYPQWSDTNKIHLVGHSMGGLTIRELTNLLEEGSAEEQAYFKEHPEQGISSLFVGGKHSVQSVTTIAAPNNGTTFVEESNSVVPVVKNTLIGMSALSGKLLSPTIYDFKLDQFGLKRLPNESLLTYNNRVFSHPIWKSKDIASYDLSVDGVIANKANLKTKADVYYFSYTGQATTKSLLTKKETPMITMFPVVIPVSKYMINFKKTASNGMKVDDSWAANDGLVSVKSSYYPFGDAAKVADKNPVKGQWSYYPAMQGWDHYDFTTFADKPAFVVNAFYLKLAKNLSELPK</sequence>
<dbReference type="InterPro" id="IPR056304">
    <property type="entry name" value="Lip-like_C"/>
</dbReference>
<evidence type="ECO:0000259" key="10">
    <source>
        <dbReference type="Pfam" id="PF24708"/>
    </source>
</evidence>
<dbReference type="PANTHER" id="PTHR34043">
    <property type="entry name" value="ALPHA/BETA-HYDROLASES SUPERFAMILY PROTEIN"/>
    <property type="match status" value="1"/>
</dbReference>
<dbReference type="EC" id="3.1.1.3" evidence="3"/>
<feature type="signal peptide" evidence="9">
    <location>
        <begin position="1"/>
        <end position="30"/>
    </location>
</feature>
<dbReference type="Gene3D" id="3.40.50.1820">
    <property type="entry name" value="alpha/beta hydrolase"/>
    <property type="match status" value="1"/>
</dbReference>
<protein>
    <recommendedName>
        <fullName evidence="3">triacylglycerol lipase</fullName>
        <ecNumber evidence="3">3.1.1.3</ecNumber>
    </recommendedName>
</protein>
<evidence type="ECO:0000256" key="8">
    <source>
        <dbReference type="ARBA" id="ARBA00023098"/>
    </source>
</evidence>
<dbReference type="Pfam" id="PF24708">
    <property type="entry name" value="Lip_C"/>
    <property type="match status" value="1"/>
</dbReference>
<dbReference type="Proteomes" id="UP000019253">
    <property type="component" value="Unassembled WGS sequence"/>
</dbReference>
<keyword evidence="4" id="KW-0964">Secreted</keyword>
<comment type="subcellular location">
    <subcellularLocation>
        <location evidence="2">Secreted</location>
    </subcellularLocation>
</comment>
<dbReference type="AlphaFoldDB" id="W7BWA3"/>
<gene>
    <name evidence="11" type="ORF">PGRAN_01860</name>
</gene>
<evidence type="ECO:0000256" key="2">
    <source>
        <dbReference type="ARBA" id="ARBA00004613"/>
    </source>
</evidence>
<comment type="caution">
    <text evidence="11">The sequence shown here is derived from an EMBL/GenBank/DDBJ whole genome shotgun (WGS) entry which is preliminary data.</text>
</comment>